<keyword evidence="1" id="KW-0812">Transmembrane</keyword>
<dbReference type="Proteomes" id="UP000297245">
    <property type="component" value="Unassembled WGS sequence"/>
</dbReference>
<keyword evidence="1" id="KW-0472">Membrane</keyword>
<name>A0A4S8M058_DENBC</name>
<evidence type="ECO:0000313" key="3">
    <source>
        <dbReference type="Proteomes" id="UP000297245"/>
    </source>
</evidence>
<proteinExistence type="predicted"/>
<reference evidence="2 3" key="1">
    <citation type="journal article" date="2019" name="Nat. Ecol. Evol.">
        <title>Megaphylogeny resolves global patterns of mushroom evolution.</title>
        <authorList>
            <person name="Varga T."/>
            <person name="Krizsan K."/>
            <person name="Foldi C."/>
            <person name="Dima B."/>
            <person name="Sanchez-Garcia M."/>
            <person name="Sanchez-Ramirez S."/>
            <person name="Szollosi G.J."/>
            <person name="Szarkandi J.G."/>
            <person name="Papp V."/>
            <person name="Albert L."/>
            <person name="Andreopoulos W."/>
            <person name="Angelini C."/>
            <person name="Antonin V."/>
            <person name="Barry K.W."/>
            <person name="Bougher N.L."/>
            <person name="Buchanan P."/>
            <person name="Buyck B."/>
            <person name="Bense V."/>
            <person name="Catcheside P."/>
            <person name="Chovatia M."/>
            <person name="Cooper J."/>
            <person name="Damon W."/>
            <person name="Desjardin D."/>
            <person name="Finy P."/>
            <person name="Geml J."/>
            <person name="Haridas S."/>
            <person name="Hughes K."/>
            <person name="Justo A."/>
            <person name="Karasinski D."/>
            <person name="Kautmanova I."/>
            <person name="Kiss B."/>
            <person name="Kocsube S."/>
            <person name="Kotiranta H."/>
            <person name="LaButti K.M."/>
            <person name="Lechner B.E."/>
            <person name="Liimatainen K."/>
            <person name="Lipzen A."/>
            <person name="Lukacs Z."/>
            <person name="Mihaltcheva S."/>
            <person name="Morgado L.N."/>
            <person name="Niskanen T."/>
            <person name="Noordeloos M.E."/>
            <person name="Ohm R.A."/>
            <person name="Ortiz-Santana B."/>
            <person name="Ovrebo C."/>
            <person name="Racz N."/>
            <person name="Riley R."/>
            <person name="Savchenko A."/>
            <person name="Shiryaev A."/>
            <person name="Soop K."/>
            <person name="Spirin V."/>
            <person name="Szebenyi C."/>
            <person name="Tomsovsky M."/>
            <person name="Tulloss R.E."/>
            <person name="Uehling J."/>
            <person name="Grigoriev I.V."/>
            <person name="Vagvolgyi C."/>
            <person name="Papp T."/>
            <person name="Martin F.M."/>
            <person name="Miettinen O."/>
            <person name="Hibbett D.S."/>
            <person name="Nagy L.G."/>
        </authorList>
    </citation>
    <scope>NUCLEOTIDE SEQUENCE [LARGE SCALE GENOMIC DNA]</scope>
    <source>
        <strain evidence="2 3">CBS 962.96</strain>
    </source>
</reference>
<dbReference type="EMBL" id="ML179206">
    <property type="protein sequence ID" value="THU95161.1"/>
    <property type="molecule type" value="Genomic_DNA"/>
</dbReference>
<sequence>MFAPAAGVEGDSDFGSTTSNSTPVVPFPHLLAVVFVLALGGYFYLNRGPGSFGASSSASLCNLSFSINTPRSLAHEMRIGSRQLRARHYRHVGCEITELCNCYEFGQEVSIELSLCSTSIAHPLSLLTNPKNPLPFAPSVLAAYQKSFNLSSASDNYLTSTF</sequence>
<accession>A0A4S8M058</accession>
<dbReference type="AlphaFoldDB" id="A0A4S8M058"/>
<evidence type="ECO:0000313" key="2">
    <source>
        <dbReference type="EMBL" id="THU95161.1"/>
    </source>
</evidence>
<keyword evidence="3" id="KW-1185">Reference proteome</keyword>
<feature type="transmembrane region" description="Helical" evidence="1">
    <location>
        <begin position="27"/>
        <end position="45"/>
    </location>
</feature>
<organism evidence="2 3">
    <name type="scientific">Dendrothele bispora (strain CBS 962.96)</name>
    <dbReference type="NCBI Taxonomy" id="1314807"/>
    <lineage>
        <taxon>Eukaryota</taxon>
        <taxon>Fungi</taxon>
        <taxon>Dikarya</taxon>
        <taxon>Basidiomycota</taxon>
        <taxon>Agaricomycotina</taxon>
        <taxon>Agaricomycetes</taxon>
        <taxon>Agaricomycetidae</taxon>
        <taxon>Agaricales</taxon>
        <taxon>Agaricales incertae sedis</taxon>
        <taxon>Dendrothele</taxon>
    </lineage>
</organism>
<protein>
    <submittedName>
        <fullName evidence="2">Uncharacterized protein</fullName>
    </submittedName>
</protein>
<evidence type="ECO:0000256" key="1">
    <source>
        <dbReference type="SAM" id="Phobius"/>
    </source>
</evidence>
<keyword evidence="1" id="KW-1133">Transmembrane helix</keyword>
<gene>
    <name evidence="2" type="ORF">K435DRAFT_798324</name>
</gene>